<protein>
    <submittedName>
        <fullName evidence="1">Uncharacterized protein</fullName>
    </submittedName>
</protein>
<sequence length="293" mass="33490">GLMEDSLRYVSLMARIPAGFSDVNSPYLELTSSFSDIALKLDASRKALIDLRTAREDLISHVATMDGVKKNAVKYDRFKQLQKDFAEANKTGVKRLKELDDAIEAYRQVILDNFLNTPEYWALLYEVEFKSSRKGDVLAENYGFLLDMNRFTAEKYHGHLVSDFQLKLVKKGKVNPAFEFTFSGEYNFPIEGFKIVSSAGTVLMECVRDSIPSKSEDFKDEGLVSFEWNVSVPVPTLAQIVDDPNHSFRIQFVTIGNRVNLTGYTTKMYREYRIPQVRLDNWIEMAELTEPVS</sequence>
<dbReference type="AlphaFoldDB" id="A0A381NVX5"/>
<gene>
    <name evidence="1" type="ORF">METZ01_LOCUS11233</name>
</gene>
<name>A0A381NVX5_9ZZZZ</name>
<proteinExistence type="predicted"/>
<reference evidence="1" key="1">
    <citation type="submission" date="2018-05" db="EMBL/GenBank/DDBJ databases">
        <authorList>
            <person name="Lanie J.A."/>
            <person name="Ng W.-L."/>
            <person name="Kazmierczak K.M."/>
            <person name="Andrzejewski T.M."/>
            <person name="Davidsen T.M."/>
            <person name="Wayne K.J."/>
            <person name="Tettelin H."/>
            <person name="Glass J.I."/>
            <person name="Rusch D."/>
            <person name="Podicherti R."/>
            <person name="Tsui H.-C.T."/>
            <person name="Winkler M.E."/>
        </authorList>
    </citation>
    <scope>NUCLEOTIDE SEQUENCE</scope>
</reference>
<dbReference type="EMBL" id="UINC01000616">
    <property type="protein sequence ID" value="SUZ58379.1"/>
    <property type="molecule type" value="Genomic_DNA"/>
</dbReference>
<organism evidence="1">
    <name type="scientific">marine metagenome</name>
    <dbReference type="NCBI Taxonomy" id="408172"/>
    <lineage>
        <taxon>unclassified sequences</taxon>
        <taxon>metagenomes</taxon>
        <taxon>ecological metagenomes</taxon>
    </lineage>
</organism>
<accession>A0A381NVX5</accession>
<evidence type="ECO:0000313" key="1">
    <source>
        <dbReference type="EMBL" id="SUZ58379.1"/>
    </source>
</evidence>
<feature type="non-terminal residue" evidence="1">
    <location>
        <position position="1"/>
    </location>
</feature>